<dbReference type="EMBL" id="CAJVPT010015349">
    <property type="protein sequence ID" value="CAG8611177.1"/>
    <property type="molecule type" value="Genomic_DNA"/>
</dbReference>
<comment type="caution">
    <text evidence="1">The sequence shown here is derived from an EMBL/GenBank/DDBJ whole genome shotgun (WGS) entry which is preliminary data.</text>
</comment>
<dbReference type="Proteomes" id="UP000789525">
    <property type="component" value="Unassembled WGS sequence"/>
</dbReference>
<protein>
    <submittedName>
        <fullName evidence="1">9218_t:CDS:1</fullName>
    </submittedName>
</protein>
<proteinExistence type="predicted"/>
<reference evidence="1" key="1">
    <citation type="submission" date="2021-06" db="EMBL/GenBank/DDBJ databases">
        <authorList>
            <person name="Kallberg Y."/>
            <person name="Tangrot J."/>
            <person name="Rosling A."/>
        </authorList>
    </citation>
    <scope>NUCLEOTIDE SEQUENCE</scope>
    <source>
        <strain evidence="1">CL356</strain>
    </source>
</reference>
<keyword evidence="2" id="KW-1185">Reference proteome</keyword>
<sequence length="138" mass="15591">MTIDLQYRDWWGPRLDISDMKKVNTSALALCGELTEAVRRKPFSVVLLDEMEKAHRADVANLLLQILDDGYITDSQGRKIDFRNTIIIMTSNLGADILASSAEINDTGGKVSELTNRAVLDVVRRHFPPEFVNRIDEM</sequence>
<accession>A0ACA9MSH7</accession>
<name>A0ACA9MSH7_9GLOM</name>
<organism evidence="1 2">
    <name type="scientific">Acaulospora colombiana</name>
    <dbReference type="NCBI Taxonomy" id="27376"/>
    <lineage>
        <taxon>Eukaryota</taxon>
        <taxon>Fungi</taxon>
        <taxon>Fungi incertae sedis</taxon>
        <taxon>Mucoromycota</taxon>
        <taxon>Glomeromycotina</taxon>
        <taxon>Glomeromycetes</taxon>
        <taxon>Diversisporales</taxon>
        <taxon>Acaulosporaceae</taxon>
        <taxon>Acaulospora</taxon>
    </lineage>
</organism>
<feature type="non-terminal residue" evidence="1">
    <location>
        <position position="138"/>
    </location>
</feature>
<gene>
    <name evidence="1" type="ORF">ACOLOM_LOCUS7023</name>
</gene>
<evidence type="ECO:0000313" key="1">
    <source>
        <dbReference type="EMBL" id="CAG8611177.1"/>
    </source>
</evidence>
<evidence type="ECO:0000313" key="2">
    <source>
        <dbReference type="Proteomes" id="UP000789525"/>
    </source>
</evidence>